<dbReference type="Proteomes" id="UP000016923">
    <property type="component" value="Unassembled WGS sequence"/>
</dbReference>
<feature type="compositionally biased region" description="Acidic residues" evidence="1">
    <location>
        <begin position="852"/>
        <end position="864"/>
    </location>
</feature>
<feature type="compositionally biased region" description="Low complexity" evidence="1">
    <location>
        <begin position="691"/>
        <end position="701"/>
    </location>
</feature>
<reference evidence="2 3" key="1">
    <citation type="journal article" date="2013" name="BMC Genomics">
        <title>The genome and transcriptome of the pine saprophyte Ophiostoma piceae, and a comparison with the bark beetle-associated pine pathogen Grosmannia clavigera.</title>
        <authorList>
            <person name="Haridas S."/>
            <person name="Wang Y."/>
            <person name="Lim L."/>
            <person name="Massoumi Alamouti S."/>
            <person name="Jackman S."/>
            <person name="Docking R."/>
            <person name="Robertson G."/>
            <person name="Birol I."/>
            <person name="Bohlmann J."/>
            <person name="Breuil C."/>
        </authorList>
    </citation>
    <scope>NUCLEOTIDE SEQUENCE [LARGE SCALE GENOMIC DNA]</scope>
    <source>
        <strain evidence="2 3">UAMH 11346</strain>
    </source>
</reference>
<dbReference type="HOGENOM" id="CLU_239476_0_0_1"/>
<evidence type="ECO:0000256" key="1">
    <source>
        <dbReference type="SAM" id="MobiDB-lite"/>
    </source>
</evidence>
<gene>
    <name evidence="2" type="ORF">F503_04540</name>
</gene>
<dbReference type="OrthoDB" id="5144858at2759"/>
<dbReference type="EMBL" id="KE148148">
    <property type="protein sequence ID" value="EPE08953.1"/>
    <property type="molecule type" value="Genomic_DNA"/>
</dbReference>
<feature type="region of interest" description="Disordered" evidence="1">
    <location>
        <begin position="852"/>
        <end position="872"/>
    </location>
</feature>
<dbReference type="eggNOG" id="ENOG502QQV3">
    <property type="taxonomic scope" value="Eukaryota"/>
</dbReference>
<feature type="compositionally biased region" description="Polar residues" evidence="1">
    <location>
        <begin position="35"/>
        <end position="56"/>
    </location>
</feature>
<feature type="region of interest" description="Disordered" evidence="1">
    <location>
        <begin position="1942"/>
        <end position="1988"/>
    </location>
</feature>
<feature type="compositionally biased region" description="Polar residues" evidence="1">
    <location>
        <begin position="1047"/>
        <end position="1064"/>
    </location>
</feature>
<sequence>MTFDSRSYNHPPGSPLHGGRTVASSGSHSFLRKLTSFTKRSKSQPLAASSSYTTARFSLPTPPSSPPSSSSSAPNRMALAAAQTASLKATVNAGLLTPPSTARPASSTTRPLSRPKTAAPGTSSSAFSSAGQVTCNAPLAVQVEIRFPGLDGLRNTPSYTHEYSSSHDLQVSNQLCKGLLRRLTHCSSELITRRDSEALKQQQRHGHPASAKLLSYELHFRILRKDSGVWAEKTFCSYQKQDMSTHDAYEVILATHRMVGLFMRRHDPGFRWSDAPQPQTTFFAPRPEVPELVSHTVDRPLPLSCIPRSRFLDDSQSFEFVPGYAIQLSFRSRCHARKQYEWKRAISLQSNQSAPLNLVLAEDLLWQTFESVNSALSTRRQVFHDEHKACEFLEGVVSCQHFDEDALDIELKIQNNLGPNYTHLTRSIHSKLALFRHVDGADCQEFIHNVHSRLLQSRETADLRANSLPDFDYRITTLKTPAWSVDNPARFVLDASTSYSRRSIEAILDRVETGISDVLRNKGCTIHVVAYKRGHLILDKSVATNLVRSKPALFPKAPVDEDAGEIIAKLKERIHQDINAVCKDTCSLDSLDNIDDLRELAAEARAASFAKQFTSSSPPMTPTAEKFESTVILEESSMIDNEPIVPPPRVVELPADFYLGDSRTSSPASSTRRRAFPLVPEKFVLPPSRGPSPGSSTPPTTKVAALQVPTVEAVASTPEPTVIELAEMLAETLAEIVRDMADPAPSDPLTEVPVDIRETRCEAPSGPPEASQALSEAPVIPENPQALSEAQHDVPEKSHTLIDAPVDILEEAQEDIATEIPVQASSRTSTEVLLEPSADEGVATPVEELLVDSEPDREESDQELVAEHSTPHISLAEATTVVIPAVEDESFESCFECPSDDNAAENSLSEGDNNASAPSKLVESYLPQALLTFDGDSETEPDDQAQEELCDAAFDSDPSFYSFYDDSEEPSPVQMQLGREGSTTAGTMQDTFLEPGDETNSEFEIDFPVYDQGLTEVPLAESSEFSFDLPAYDQGLPNIPSADDVQAISTPQEISEASENSSLDNYDLPADSDDELSELELVSQPVFEEPTITAAEVDDDDGSEFSDDEPLTFSSPSRKSRTVAGPTSIQNVGSPDLTRPSTPSLSLSSRGFNSPETSYLETPEIRRDFYPAMITCFDSDNDTRYGHPYDADGKSEHEQHFTAFSRDQKPVAETSVALVALDESHPPDQPLAAPISPIVCEISESDSTATEICRKADRAITDIEVASSHSKPELDLQVSTPPLALEPDTSFEDFAMTKPDIDMDEFADVANDELDAELYNDITLPNDTRAEADADEFQLPDYDGARSFQQDAEPETVEPALLEVILVGKTIVEVSQEDMGKRQVAPGMIPLPDSDDGLDETTDAMVREQLEEPRVCPAMIPLPESEDGIDEEKSYEHIDSSFLQLLDLPRSSTPMFQPAMRSDSAEDDIVTFVPLVDYASIIAHFEGPGAAPERERRRLSLYRYDYARESLLPVAQTSSDVETEHVSEAEPTAEIESVPATETPRDSEVSVLTETFTIAPSHDLVDELSHEEVDELALSEGGAPSSGTSVIYDELVSPEVPTHRGLELMDSKAEAPPVTDTPTLDNGFPVEQDLQVSEVVAETPSTAVAVLEVPTDGDAANDESPTSDDASTLHFSSHAADPESCLHVSEATPAAVDSFGLCHMGVLPTPPESEDEFDVRDDVDVESEHTDLVVVPRDISSEEENKRPTQEAAPLISEEEMARLFSTATSNDTTIQNETMTDMLGPERGTTDIPVDITPSLPEEDLGSGLDALDLAPTPVEALVTAGVHTIASENLKPEPLSLAVEEFQLDAHLEETNGIETTGEVKATASIPPARCSVSWFLPKAGIVGLDESKLVRVGLRGALTGSRAFDNVPSQTLDLRAQDTRPTIDDDIDLLSVDEDHEETTAEQEEPSAPKQVEETLPESSPSADELPPPPTSMAIKKHSASNQDVALPRVIMAFASMAVMSQIINRSSSN</sequence>
<feature type="region of interest" description="Disordered" evidence="1">
    <location>
        <begin position="1"/>
        <end position="81"/>
    </location>
</feature>
<proteinExistence type="predicted"/>
<name>S3CQS9_OPHP1</name>
<feature type="region of interest" description="Disordered" evidence="1">
    <location>
        <begin position="682"/>
        <end position="701"/>
    </location>
</feature>
<evidence type="ECO:0000313" key="3">
    <source>
        <dbReference type="Proteomes" id="UP000016923"/>
    </source>
</evidence>
<feature type="compositionally biased region" description="Polar residues" evidence="1">
    <location>
        <begin position="1663"/>
        <end position="1675"/>
    </location>
</feature>
<feature type="compositionally biased region" description="Acidic residues" evidence="1">
    <location>
        <begin position="1942"/>
        <end position="1952"/>
    </location>
</feature>
<feature type="compositionally biased region" description="Polar residues" evidence="1">
    <location>
        <begin position="98"/>
        <end position="111"/>
    </location>
</feature>
<feature type="region of interest" description="Disordered" evidence="1">
    <location>
        <begin position="897"/>
        <end position="918"/>
    </location>
</feature>
<feature type="region of interest" description="Disordered" evidence="1">
    <location>
        <begin position="1029"/>
        <end position="1158"/>
    </location>
</feature>
<feature type="region of interest" description="Disordered" evidence="1">
    <location>
        <begin position="960"/>
        <end position="999"/>
    </location>
</feature>
<organism evidence="2 3">
    <name type="scientific">Ophiostoma piceae (strain UAMH 11346)</name>
    <name type="common">Sap stain fungus</name>
    <dbReference type="NCBI Taxonomy" id="1262450"/>
    <lineage>
        <taxon>Eukaryota</taxon>
        <taxon>Fungi</taxon>
        <taxon>Dikarya</taxon>
        <taxon>Ascomycota</taxon>
        <taxon>Pezizomycotina</taxon>
        <taxon>Sordariomycetes</taxon>
        <taxon>Sordariomycetidae</taxon>
        <taxon>Ophiostomatales</taxon>
        <taxon>Ophiostomataceae</taxon>
        <taxon>Ophiostoma</taxon>
    </lineage>
</organism>
<protein>
    <submittedName>
        <fullName evidence="2">Pt repeat family protein</fullName>
    </submittedName>
</protein>
<feature type="compositionally biased region" description="Low complexity" evidence="1">
    <location>
        <begin position="67"/>
        <end position="81"/>
    </location>
</feature>
<feature type="compositionally biased region" description="Polar residues" evidence="1">
    <location>
        <begin position="904"/>
        <end position="917"/>
    </location>
</feature>
<feature type="compositionally biased region" description="Polar residues" evidence="1">
    <location>
        <begin position="120"/>
        <end position="129"/>
    </location>
</feature>
<feature type="compositionally biased region" description="Low complexity" evidence="1">
    <location>
        <begin position="1134"/>
        <end position="1150"/>
    </location>
</feature>
<feature type="region of interest" description="Disordered" evidence="1">
    <location>
        <begin position="95"/>
        <end position="129"/>
    </location>
</feature>
<feature type="region of interest" description="Disordered" evidence="1">
    <location>
        <begin position="1653"/>
        <end position="1675"/>
    </location>
</feature>
<evidence type="ECO:0000313" key="2">
    <source>
        <dbReference type="EMBL" id="EPE08953.1"/>
    </source>
</evidence>
<dbReference type="VEuPathDB" id="FungiDB:F503_04540"/>
<feature type="compositionally biased region" description="Polar residues" evidence="1">
    <location>
        <begin position="981"/>
        <end position="990"/>
    </location>
</feature>
<feature type="region of interest" description="Disordered" evidence="1">
    <location>
        <begin position="1515"/>
        <end position="1549"/>
    </location>
</feature>
<keyword evidence="3" id="KW-1185">Reference proteome</keyword>
<dbReference type="STRING" id="1262450.S3CQS9"/>
<accession>S3CQS9</accession>
<feature type="compositionally biased region" description="Acidic residues" evidence="1">
    <location>
        <begin position="1096"/>
        <end position="1110"/>
    </location>
</feature>